<dbReference type="EMBL" id="KZ851920">
    <property type="protein sequence ID" value="RDH19226.1"/>
    <property type="molecule type" value="Genomic_DNA"/>
</dbReference>
<proteinExistence type="predicted"/>
<protein>
    <submittedName>
        <fullName evidence="1">Uncharacterized protein</fullName>
    </submittedName>
</protein>
<organism evidence="1 2">
    <name type="scientific">Aspergillus niger ATCC 13496</name>
    <dbReference type="NCBI Taxonomy" id="1353008"/>
    <lineage>
        <taxon>Eukaryota</taxon>
        <taxon>Fungi</taxon>
        <taxon>Dikarya</taxon>
        <taxon>Ascomycota</taxon>
        <taxon>Pezizomycotina</taxon>
        <taxon>Eurotiomycetes</taxon>
        <taxon>Eurotiomycetidae</taxon>
        <taxon>Eurotiales</taxon>
        <taxon>Aspergillaceae</taxon>
        <taxon>Aspergillus</taxon>
        <taxon>Aspergillus subgen. Circumdati</taxon>
    </lineage>
</organism>
<sequence>MAGPANTSSFIHSLLHRAMKDCSHHHPTETLSFCCIPHSASSPLLLGSDNCVRVHVPDSSAQSTIPSLIVFSFSYIFACFCSEPSCPVCRLLALSLSLSLTFTLALHSLSFSPTLPFYPSCILLCFNTYT</sequence>
<reference evidence="1 2" key="1">
    <citation type="submission" date="2018-07" db="EMBL/GenBank/DDBJ databases">
        <title>Section-level genome sequencing of Aspergillus section Nigri to investigate inter- and intra-species variation.</title>
        <authorList>
            <consortium name="DOE Joint Genome Institute"/>
            <person name="Vesth T.C."/>
            <person name="Nybo J.L."/>
            <person name="Theobald S."/>
            <person name="Frisvad J.C."/>
            <person name="Larsen T.O."/>
            <person name="Nielsen K.F."/>
            <person name="Hoof J.B."/>
            <person name="Brandl J."/>
            <person name="Salamov A."/>
            <person name="Riley R."/>
            <person name="Gladden J.M."/>
            <person name="Phatale P."/>
            <person name="Nielsen M.T."/>
            <person name="Lyhne E.K."/>
            <person name="Kogle M.E."/>
            <person name="Strasser K."/>
            <person name="McDonnell E."/>
            <person name="Barry K."/>
            <person name="Clum A."/>
            <person name="Chen C."/>
            <person name="Nolan M."/>
            <person name="Sandor L."/>
            <person name="Kuo A."/>
            <person name="Lipzen A."/>
            <person name="Hainaut M."/>
            <person name="Drula E."/>
            <person name="Tsang A."/>
            <person name="Magnuson J.K."/>
            <person name="Henrissat B."/>
            <person name="Wiebenga A."/>
            <person name="Simmons B.A."/>
            <person name="Makela M.R."/>
            <person name="De vries R.P."/>
            <person name="Grigoriev I.V."/>
            <person name="Mortensen U.H."/>
            <person name="Baker S.E."/>
            <person name="Andersen M.R."/>
        </authorList>
    </citation>
    <scope>NUCLEOTIDE SEQUENCE [LARGE SCALE GENOMIC DNA]</scope>
    <source>
        <strain evidence="1 2">ATCC 13496</strain>
    </source>
</reference>
<accession>A0A370BUP2</accession>
<evidence type="ECO:0000313" key="2">
    <source>
        <dbReference type="Proteomes" id="UP000253845"/>
    </source>
</evidence>
<dbReference type="VEuPathDB" id="FungiDB:M747DRAFT_67912"/>
<gene>
    <name evidence="1" type="ORF">M747DRAFT_67912</name>
</gene>
<dbReference type="AlphaFoldDB" id="A0A370BUP2"/>
<dbReference type="Proteomes" id="UP000253845">
    <property type="component" value="Unassembled WGS sequence"/>
</dbReference>
<evidence type="ECO:0000313" key="1">
    <source>
        <dbReference type="EMBL" id="RDH19226.1"/>
    </source>
</evidence>
<name>A0A370BUP2_ASPNG</name>